<dbReference type="InterPro" id="IPR003439">
    <property type="entry name" value="ABC_transporter-like_ATP-bd"/>
</dbReference>
<dbReference type="Gene3D" id="3.40.50.300">
    <property type="entry name" value="P-loop containing nucleotide triphosphate hydrolases"/>
    <property type="match status" value="1"/>
</dbReference>
<protein>
    <recommendedName>
        <fullName evidence="1">ABC transporter domain-containing protein</fullName>
    </recommendedName>
</protein>
<sequence>MDEDPKVKSELYHSEQQIFPQEKKQLAVCVRNASKFYGSKNKPVMVLNGLNMTVPKGIIYGLLGASGCGKTTLLNCIVGRRRLNSGSIWVLGSKDCNIPSSLIGFMPQESNQDSIVFKFCPPFSTLVLEKEFDCEAK</sequence>
<evidence type="ECO:0000313" key="2">
    <source>
        <dbReference type="EMBL" id="KAF2887201.1"/>
    </source>
</evidence>
<reference evidence="2" key="1">
    <citation type="submission" date="2019-08" db="EMBL/GenBank/DDBJ databases">
        <title>The genome of the North American firefly Photinus pyralis.</title>
        <authorList>
            <consortium name="Photinus pyralis genome working group"/>
            <person name="Fallon T.R."/>
            <person name="Sander Lower S.E."/>
            <person name="Weng J.-K."/>
        </authorList>
    </citation>
    <scope>NUCLEOTIDE SEQUENCE</scope>
    <source>
        <strain evidence="2">TRF0915ILg1</strain>
        <tissue evidence="2">Whole body</tissue>
    </source>
</reference>
<dbReference type="InterPro" id="IPR027417">
    <property type="entry name" value="P-loop_NTPase"/>
</dbReference>
<dbReference type="AlphaFoldDB" id="A0A8K0CLF2"/>
<dbReference type="SUPFAM" id="SSF52540">
    <property type="entry name" value="P-loop containing nucleoside triphosphate hydrolases"/>
    <property type="match status" value="1"/>
</dbReference>
<comment type="caution">
    <text evidence="2">The sequence shown here is derived from an EMBL/GenBank/DDBJ whole genome shotgun (WGS) entry which is preliminary data.</text>
</comment>
<proteinExistence type="predicted"/>
<accession>A0A8K0CLF2</accession>
<dbReference type="GO" id="GO:0016887">
    <property type="term" value="F:ATP hydrolysis activity"/>
    <property type="evidence" value="ECO:0007669"/>
    <property type="project" value="InterPro"/>
</dbReference>
<evidence type="ECO:0000259" key="1">
    <source>
        <dbReference type="Pfam" id="PF00005"/>
    </source>
</evidence>
<dbReference type="Pfam" id="PF00005">
    <property type="entry name" value="ABC_tran"/>
    <property type="match status" value="1"/>
</dbReference>
<dbReference type="GO" id="GO:0005524">
    <property type="term" value="F:ATP binding"/>
    <property type="evidence" value="ECO:0007669"/>
    <property type="project" value="InterPro"/>
</dbReference>
<gene>
    <name evidence="2" type="ORF">ILUMI_18972</name>
</gene>
<name>A0A8K0CLF2_IGNLU</name>
<dbReference type="Proteomes" id="UP000801492">
    <property type="component" value="Unassembled WGS sequence"/>
</dbReference>
<dbReference type="EMBL" id="VTPC01084650">
    <property type="protein sequence ID" value="KAF2887201.1"/>
    <property type="molecule type" value="Genomic_DNA"/>
</dbReference>
<organism evidence="2 3">
    <name type="scientific">Ignelater luminosus</name>
    <name type="common">Cucubano</name>
    <name type="synonym">Pyrophorus luminosus</name>
    <dbReference type="NCBI Taxonomy" id="2038154"/>
    <lineage>
        <taxon>Eukaryota</taxon>
        <taxon>Metazoa</taxon>
        <taxon>Ecdysozoa</taxon>
        <taxon>Arthropoda</taxon>
        <taxon>Hexapoda</taxon>
        <taxon>Insecta</taxon>
        <taxon>Pterygota</taxon>
        <taxon>Neoptera</taxon>
        <taxon>Endopterygota</taxon>
        <taxon>Coleoptera</taxon>
        <taxon>Polyphaga</taxon>
        <taxon>Elateriformia</taxon>
        <taxon>Elateroidea</taxon>
        <taxon>Elateridae</taxon>
        <taxon>Agrypninae</taxon>
        <taxon>Pyrophorini</taxon>
        <taxon>Ignelater</taxon>
    </lineage>
</organism>
<dbReference type="OrthoDB" id="10255969at2759"/>
<dbReference type="PANTHER" id="PTHR43038:SF3">
    <property type="entry name" value="ABC TRANSPORTER G FAMILY MEMBER 20 ISOFORM X1"/>
    <property type="match status" value="1"/>
</dbReference>
<dbReference type="PANTHER" id="PTHR43038">
    <property type="entry name" value="ATP-BINDING CASSETTE, SUB-FAMILY H, MEMBER 1"/>
    <property type="match status" value="1"/>
</dbReference>
<keyword evidence="3" id="KW-1185">Reference proteome</keyword>
<feature type="domain" description="ABC transporter" evidence="1">
    <location>
        <begin position="47"/>
        <end position="112"/>
    </location>
</feature>
<evidence type="ECO:0000313" key="3">
    <source>
        <dbReference type="Proteomes" id="UP000801492"/>
    </source>
</evidence>